<evidence type="ECO:0000256" key="1">
    <source>
        <dbReference type="SAM" id="SignalP"/>
    </source>
</evidence>
<keyword evidence="3" id="KW-1185">Reference proteome</keyword>
<proteinExistence type="predicted"/>
<dbReference type="AlphaFoldDB" id="A0A087HQY1"/>
<evidence type="ECO:0000313" key="3">
    <source>
        <dbReference type="Proteomes" id="UP000029120"/>
    </source>
</evidence>
<sequence length="74" mass="7848">MKTQVIVVAALLILVALSSNFDMVAEAQELGPGDCYDGCATGCVQRDAKKTSKCERKCAKRCGRGGKRAREIGA</sequence>
<dbReference type="Proteomes" id="UP000029120">
    <property type="component" value="Chromosome 1"/>
</dbReference>
<evidence type="ECO:0000313" key="2">
    <source>
        <dbReference type="EMBL" id="KFK44533.1"/>
    </source>
</evidence>
<feature type="chain" id="PRO_5001823612" evidence="1">
    <location>
        <begin position="28"/>
        <end position="74"/>
    </location>
</feature>
<dbReference type="EMBL" id="CM002869">
    <property type="protein sequence ID" value="KFK44533.1"/>
    <property type="molecule type" value="Genomic_DNA"/>
</dbReference>
<protein>
    <submittedName>
        <fullName evidence="2">Uncharacterized protein</fullName>
    </submittedName>
</protein>
<accession>A0A087HQY1</accession>
<gene>
    <name evidence="2" type="ordered locus">AALP_Aa1g269100</name>
</gene>
<dbReference type="OrthoDB" id="1933690at2759"/>
<name>A0A087HQY1_ARAAL</name>
<reference evidence="3" key="1">
    <citation type="journal article" date="2015" name="Nat. Plants">
        <title>Genome expansion of Arabis alpina linked with retrotransposition and reduced symmetric DNA methylation.</title>
        <authorList>
            <person name="Willing E.M."/>
            <person name="Rawat V."/>
            <person name="Mandakova T."/>
            <person name="Maumus F."/>
            <person name="James G.V."/>
            <person name="Nordstroem K.J."/>
            <person name="Becker C."/>
            <person name="Warthmann N."/>
            <person name="Chica C."/>
            <person name="Szarzynska B."/>
            <person name="Zytnicki M."/>
            <person name="Albani M.C."/>
            <person name="Kiefer C."/>
            <person name="Bergonzi S."/>
            <person name="Castaings L."/>
            <person name="Mateos J.L."/>
            <person name="Berns M.C."/>
            <person name="Bujdoso N."/>
            <person name="Piofczyk T."/>
            <person name="de Lorenzo L."/>
            <person name="Barrero-Sicilia C."/>
            <person name="Mateos I."/>
            <person name="Piednoel M."/>
            <person name="Hagmann J."/>
            <person name="Chen-Min-Tao R."/>
            <person name="Iglesias-Fernandez R."/>
            <person name="Schuster S.C."/>
            <person name="Alonso-Blanco C."/>
            <person name="Roudier F."/>
            <person name="Carbonero P."/>
            <person name="Paz-Ares J."/>
            <person name="Davis S.J."/>
            <person name="Pecinka A."/>
            <person name="Quesneville H."/>
            <person name="Colot V."/>
            <person name="Lysak M.A."/>
            <person name="Weigel D."/>
            <person name="Coupland G."/>
            <person name="Schneeberger K."/>
        </authorList>
    </citation>
    <scope>NUCLEOTIDE SEQUENCE [LARGE SCALE GENOMIC DNA]</scope>
    <source>
        <strain evidence="3">cv. Pajares</strain>
    </source>
</reference>
<keyword evidence="1" id="KW-0732">Signal</keyword>
<dbReference type="Gramene" id="KFK44533">
    <property type="protein sequence ID" value="KFK44533"/>
    <property type="gene ID" value="AALP_AA1G269100"/>
</dbReference>
<feature type="signal peptide" evidence="1">
    <location>
        <begin position="1"/>
        <end position="27"/>
    </location>
</feature>
<dbReference type="PANTHER" id="PTHR37183:SF1">
    <property type="entry name" value="PLANT THIONIN FAMILY PROTEIN"/>
    <property type="match status" value="1"/>
</dbReference>
<dbReference type="OMA" id="CATGCVQ"/>
<organism evidence="2 3">
    <name type="scientific">Arabis alpina</name>
    <name type="common">Alpine rock-cress</name>
    <dbReference type="NCBI Taxonomy" id="50452"/>
    <lineage>
        <taxon>Eukaryota</taxon>
        <taxon>Viridiplantae</taxon>
        <taxon>Streptophyta</taxon>
        <taxon>Embryophyta</taxon>
        <taxon>Tracheophyta</taxon>
        <taxon>Spermatophyta</taxon>
        <taxon>Magnoliopsida</taxon>
        <taxon>eudicotyledons</taxon>
        <taxon>Gunneridae</taxon>
        <taxon>Pentapetalae</taxon>
        <taxon>rosids</taxon>
        <taxon>malvids</taxon>
        <taxon>Brassicales</taxon>
        <taxon>Brassicaceae</taxon>
        <taxon>Arabideae</taxon>
        <taxon>Arabis</taxon>
    </lineage>
</organism>
<dbReference type="PANTHER" id="PTHR37183">
    <property type="entry name" value="PLANT THIONIN FAMILY PROTEIN"/>
    <property type="match status" value="1"/>
</dbReference>